<evidence type="ECO:0000259" key="6">
    <source>
        <dbReference type="PROSITE" id="PS01124"/>
    </source>
</evidence>
<feature type="coiled-coil region" evidence="5">
    <location>
        <begin position="110"/>
        <end position="143"/>
    </location>
</feature>
<dbReference type="Gene3D" id="3.40.50.2300">
    <property type="match status" value="1"/>
</dbReference>
<dbReference type="PANTHER" id="PTHR43280:SF28">
    <property type="entry name" value="HTH-TYPE TRANSCRIPTIONAL ACTIVATOR RHAS"/>
    <property type="match status" value="1"/>
</dbReference>
<dbReference type="RefSeq" id="WP_099477558.1">
    <property type="nucleotide sequence ID" value="NZ_CP016809.1"/>
</dbReference>
<sequence>MYKVLLVDDEAIARTGLRTTFDWEGYGYRLVGEASNGQKALKWIEAGEVDILITDIAMPVMDGLELTRRTRQLCPWVKVLLLSCHSDFEYVREGIRLGAADYILKPTLDSASLKDVLERMRQKLEEEKRLERIVTEHERQQRERRKRADEKTLYMALHGEAAAMENLAGFQSDGQFVVAVCRLDGGPRPDGFGAAPLDGEEEMERLKSCLYEQLPDALAVRIGPDLLAAWVPVDGMERAEDPRCDHLLRPLAASATIGLSRRYAGPKRLAEAYVEAGASLEASFFDQEARIFHAEDIVAPEGREGPEQAKPELQALRAALAVGNLPRCEVLLQSVMERWIPSRMGKQDVLAEAEELLGMLSTYSLSVLPILSPAYELTRLRSAEEVRSVMLDAFQAVRDEPNRGPLPEATLHERIVLQAISYINAHYTEPISLQEVADEVAVSRNYFSELFKRVTGSNFIDYVIDLRVKRAKELLAATSLRVYEVAELSGFNDVKYFSKLFKKLVGMTPAEYQGLNRK</sequence>
<dbReference type="InterPro" id="IPR018060">
    <property type="entry name" value="HTH_AraC"/>
</dbReference>
<dbReference type="PROSITE" id="PS01124">
    <property type="entry name" value="HTH_ARAC_FAMILY_2"/>
    <property type="match status" value="1"/>
</dbReference>
<evidence type="ECO:0000259" key="7">
    <source>
        <dbReference type="PROSITE" id="PS50110"/>
    </source>
</evidence>
<evidence type="ECO:0000256" key="5">
    <source>
        <dbReference type="SAM" id="Coils"/>
    </source>
</evidence>
<dbReference type="Gene3D" id="1.10.10.60">
    <property type="entry name" value="Homeodomain-like"/>
    <property type="match status" value="2"/>
</dbReference>
<dbReference type="PROSITE" id="PS00041">
    <property type="entry name" value="HTH_ARAC_FAMILY_1"/>
    <property type="match status" value="1"/>
</dbReference>
<dbReference type="KEGG" id="pib:BBD41_10440"/>
<dbReference type="GO" id="GO:0003700">
    <property type="term" value="F:DNA-binding transcription factor activity"/>
    <property type="evidence" value="ECO:0007669"/>
    <property type="project" value="InterPro"/>
</dbReference>
<evidence type="ECO:0000313" key="8">
    <source>
        <dbReference type="EMBL" id="ANY72970.1"/>
    </source>
</evidence>
<dbReference type="SUPFAM" id="SSF52172">
    <property type="entry name" value="CheY-like"/>
    <property type="match status" value="1"/>
</dbReference>
<gene>
    <name evidence="8" type="ORF">BBD41_10440</name>
</gene>
<dbReference type="Pfam" id="PF12833">
    <property type="entry name" value="HTH_18"/>
    <property type="match status" value="1"/>
</dbReference>
<evidence type="ECO:0000256" key="4">
    <source>
        <dbReference type="PROSITE-ProRule" id="PRU00169"/>
    </source>
</evidence>
<dbReference type="SMART" id="SM00342">
    <property type="entry name" value="HTH_ARAC"/>
    <property type="match status" value="1"/>
</dbReference>
<dbReference type="InterPro" id="IPR041522">
    <property type="entry name" value="CdaR_GGDEF"/>
</dbReference>
<dbReference type="InterPro" id="IPR020449">
    <property type="entry name" value="Tscrpt_reg_AraC-type_HTH"/>
</dbReference>
<reference evidence="8" key="1">
    <citation type="submission" date="2016-08" db="EMBL/GenBank/DDBJ databases">
        <title>Complete Genome Seqeunce of Paenibacillus sp. nov. IHBB 9852 from high altitute lake of Indian trans-Himalayas.</title>
        <authorList>
            <person name="Kiran S."/>
            <person name="Swarnkar M.K."/>
            <person name="Rana A."/>
            <person name="Tewari R."/>
            <person name="Gulati A."/>
        </authorList>
    </citation>
    <scope>NUCLEOTIDE SEQUENCE [LARGE SCALE GENOMIC DNA]</scope>
    <source>
        <strain evidence="8">IHBB 9852</strain>
    </source>
</reference>
<dbReference type="PANTHER" id="PTHR43280">
    <property type="entry name" value="ARAC-FAMILY TRANSCRIPTIONAL REGULATOR"/>
    <property type="match status" value="1"/>
</dbReference>
<keyword evidence="3" id="KW-0804">Transcription</keyword>
<feature type="domain" description="Response regulatory" evidence="7">
    <location>
        <begin position="3"/>
        <end position="120"/>
    </location>
</feature>
<dbReference type="EMBL" id="CP016809">
    <property type="protein sequence ID" value="ANY72970.1"/>
    <property type="molecule type" value="Genomic_DNA"/>
</dbReference>
<dbReference type="GO" id="GO:0043565">
    <property type="term" value="F:sequence-specific DNA binding"/>
    <property type="evidence" value="ECO:0007669"/>
    <property type="project" value="InterPro"/>
</dbReference>
<feature type="domain" description="HTH araC/xylS-type" evidence="6">
    <location>
        <begin position="417"/>
        <end position="515"/>
    </location>
</feature>
<dbReference type="InterPro" id="IPR018062">
    <property type="entry name" value="HTH_AraC-typ_CS"/>
</dbReference>
<keyword evidence="1" id="KW-0805">Transcription regulation</keyword>
<dbReference type="PRINTS" id="PR00032">
    <property type="entry name" value="HTHARAC"/>
</dbReference>
<dbReference type="InterPro" id="IPR009057">
    <property type="entry name" value="Homeodomain-like_sf"/>
</dbReference>
<keyword evidence="2 8" id="KW-0238">DNA-binding</keyword>
<dbReference type="InterPro" id="IPR011006">
    <property type="entry name" value="CheY-like_superfamily"/>
</dbReference>
<evidence type="ECO:0000256" key="2">
    <source>
        <dbReference type="ARBA" id="ARBA00023125"/>
    </source>
</evidence>
<feature type="modified residue" description="4-aspartylphosphate" evidence="4">
    <location>
        <position position="55"/>
    </location>
</feature>
<protein>
    <submittedName>
        <fullName evidence="8">DNA-binding response regulator</fullName>
    </submittedName>
</protein>
<accession>A0A1B2DZ11</accession>
<dbReference type="InterPro" id="IPR001789">
    <property type="entry name" value="Sig_transdc_resp-reg_receiver"/>
</dbReference>
<evidence type="ECO:0000256" key="3">
    <source>
        <dbReference type="ARBA" id="ARBA00023163"/>
    </source>
</evidence>
<proteinExistence type="predicted"/>
<dbReference type="AlphaFoldDB" id="A0A1B2DZ11"/>
<dbReference type="Pfam" id="PF17853">
    <property type="entry name" value="GGDEF_2"/>
    <property type="match status" value="1"/>
</dbReference>
<evidence type="ECO:0000256" key="1">
    <source>
        <dbReference type="ARBA" id="ARBA00023015"/>
    </source>
</evidence>
<dbReference type="CDD" id="cd17536">
    <property type="entry name" value="REC_YesN-like"/>
    <property type="match status" value="1"/>
</dbReference>
<keyword evidence="5" id="KW-0175">Coiled coil</keyword>
<dbReference type="PROSITE" id="PS50110">
    <property type="entry name" value="RESPONSE_REGULATORY"/>
    <property type="match status" value="1"/>
</dbReference>
<name>A0A1B2DZ11_9BACL</name>
<organism evidence="8">
    <name type="scientific">Paenibacillus ihbetae</name>
    <dbReference type="NCBI Taxonomy" id="1870820"/>
    <lineage>
        <taxon>Bacteria</taxon>
        <taxon>Bacillati</taxon>
        <taxon>Bacillota</taxon>
        <taxon>Bacilli</taxon>
        <taxon>Bacillales</taxon>
        <taxon>Paenibacillaceae</taxon>
        <taxon>Paenibacillus</taxon>
    </lineage>
</organism>
<dbReference type="Pfam" id="PF00072">
    <property type="entry name" value="Response_reg"/>
    <property type="match status" value="1"/>
</dbReference>
<dbReference type="SMART" id="SM00448">
    <property type="entry name" value="REC"/>
    <property type="match status" value="1"/>
</dbReference>
<dbReference type="GO" id="GO:0000160">
    <property type="term" value="P:phosphorelay signal transduction system"/>
    <property type="evidence" value="ECO:0007669"/>
    <property type="project" value="InterPro"/>
</dbReference>
<keyword evidence="4" id="KW-0597">Phosphoprotein</keyword>
<dbReference type="SUPFAM" id="SSF46689">
    <property type="entry name" value="Homeodomain-like"/>
    <property type="match status" value="2"/>
</dbReference>